<name>A0A5P3VP43_9BURK</name>
<accession>A0A5P3VP43</accession>
<organism evidence="1 2">
    <name type="scientific">Cupriavidus oxalaticus</name>
    <dbReference type="NCBI Taxonomy" id="96344"/>
    <lineage>
        <taxon>Bacteria</taxon>
        <taxon>Pseudomonadati</taxon>
        <taxon>Pseudomonadota</taxon>
        <taxon>Betaproteobacteria</taxon>
        <taxon>Burkholderiales</taxon>
        <taxon>Burkholderiaceae</taxon>
        <taxon>Cupriavidus</taxon>
    </lineage>
</organism>
<proteinExistence type="predicted"/>
<reference evidence="1 2" key="1">
    <citation type="submission" date="2018-09" db="EMBL/GenBank/DDBJ databases">
        <title>Complete genome sequence of Cupriavidus oxalaticus T2, a bacterium capable of phenol tolerance and degradation.</title>
        <authorList>
            <person name="Yan J."/>
        </authorList>
    </citation>
    <scope>NUCLEOTIDE SEQUENCE [LARGE SCALE GENOMIC DNA]</scope>
    <source>
        <strain evidence="1 2">T2</strain>
    </source>
</reference>
<dbReference type="RefSeq" id="WP_151072640.1">
    <property type="nucleotide sequence ID" value="NZ_CP032519.1"/>
</dbReference>
<protein>
    <submittedName>
        <fullName evidence="1">Uncharacterized protein</fullName>
    </submittedName>
</protein>
<dbReference type="Proteomes" id="UP000325743">
    <property type="component" value="Chromosome 2"/>
</dbReference>
<evidence type="ECO:0000313" key="1">
    <source>
        <dbReference type="EMBL" id="QEZ48010.1"/>
    </source>
</evidence>
<gene>
    <name evidence="1" type="ORF">D2917_28480</name>
</gene>
<dbReference type="AlphaFoldDB" id="A0A5P3VP43"/>
<dbReference type="EMBL" id="CP032519">
    <property type="protein sequence ID" value="QEZ48010.1"/>
    <property type="molecule type" value="Genomic_DNA"/>
</dbReference>
<sequence>MSVAFSMQRVGMLNGLWEVQAPVRSFSSYGGIERLPSAAASDIVLISASTSGGLFGRLVECGFRAANIRTMFFLGRQADAKQAGALVCDLTFVPGQSFGYEPIENFPASDCRLCKEGYFLAELEGDQFLLQKRDIKFLHATSQSQTKEARAQFDLLSKRKLFCAHLFSGQHRRVDVGVRSGDELLAVPSVREVTLRLIKRYTPTPLNYVVLQGVSEEAFRGLATEAGMASIVEGATLLTPQSLAKAPAVLGGGALVLFGQLDDYGLARDINALLRTVVPRGCVTYMAGLAVAETANDLSALRTFLTYGELGKDTFTFAPASTMMLPMAQRTRTPWDLELELLQRLRDDAEDVSFDATLQARLEILEDAAQRHDELFLSGLHGALRINHDFVYLKVDGDADTISQGDIFAVMSNLLACVRAGNKGLAAPTTQEPVHFQRSIYGLVLLNPLNFENYNDAILRAALLRGARETELHYVGDEQASARMFSVIRASVLGWPRGEGDALPEFLMAMATRRLRLSLVHAEELVRMVADADLPSYLKLIAGKICVD</sequence>
<evidence type="ECO:0000313" key="2">
    <source>
        <dbReference type="Proteomes" id="UP000325743"/>
    </source>
</evidence>